<dbReference type="PANTHER" id="PTHR30087">
    <property type="entry name" value="INNER MEMBRANE PROTEIN"/>
    <property type="match status" value="1"/>
</dbReference>
<sequence length="147" mass="15631">MQKPCRYVVSACLAGQCCRYDGRSNLRKEVAALVEAGQAVPVCPEVLGGLPTPRTPSERRGEDVFSATGENVTEAFAAGAEAALYIAEECGCSAAILKARSPSCGCGRIYDGTFTRTLTDGDGLFAALLRKKGFQLFTEETFSPEHV</sequence>
<reference evidence="1" key="2">
    <citation type="submission" date="2021-09" db="EMBL/GenBank/DDBJ databases">
        <authorList>
            <person name="Gilroy R."/>
        </authorList>
    </citation>
    <scope>NUCLEOTIDE SEQUENCE</scope>
    <source>
        <strain evidence="1">ChiGjej2B2-19336</strain>
    </source>
</reference>
<dbReference type="InterPro" id="IPR007553">
    <property type="entry name" value="2-thiour_desulf"/>
</dbReference>
<accession>A0A921DS79</accession>
<name>A0A921DS79_9BACT</name>
<dbReference type="AlphaFoldDB" id="A0A921DS79"/>
<dbReference type="Pfam" id="PF04463">
    <property type="entry name" value="2-thiour_desulf"/>
    <property type="match status" value="1"/>
</dbReference>
<dbReference type="RefSeq" id="WP_304122978.1">
    <property type="nucleotide sequence ID" value="NZ_DYZA01000191.1"/>
</dbReference>
<evidence type="ECO:0000313" key="1">
    <source>
        <dbReference type="EMBL" id="HJD97878.1"/>
    </source>
</evidence>
<comment type="caution">
    <text evidence="1">The sequence shown here is derived from an EMBL/GenBank/DDBJ whole genome shotgun (WGS) entry which is preliminary data.</text>
</comment>
<protein>
    <submittedName>
        <fullName evidence="1">DUF523 domain-containing protein</fullName>
    </submittedName>
</protein>
<gene>
    <name evidence="1" type="ORF">K8W16_09575</name>
</gene>
<evidence type="ECO:0000313" key="2">
    <source>
        <dbReference type="Proteomes" id="UP000698963"/>
    </source>
</evidence>
<reference evidence="1" key="1">
    <citation type="journal article" date="2021" name="PeerJ">
        <title>Extensive microbial diversity within the chicken gut microbiome revealed by metagenomics and culture.</title>
        <authorList>
            <person name="Gilroy R."/>
            <person name="Ravi A."/>
            <person name="Getino M."/>
            <person name="Pursley I."/>
            <person name="Horton D.L."/>
            <person name="Alikhan N.F."/>
            <person name="Baker D."/>
            <person name="Gharbi K."/>
            <person name="Hall N."/>
            <person name="Watson M."/>
            <person name="Adriaenssens E.M."/>
            <person name="Foster-Nyarko E."/>
            <person name="Jarju S."/>
            <person name="Secka A."/>
            <person name="Antonio M."/>
            <person name="Oren A."/>
            <person name="Chaudhuri R.R."/>
            <person name="La Ragione R."/>
            <person name="Hildebrand F."/>
            <person name="Pallen M.J."/>
        </authorList>
    </citation>
    <scope>NUCLEOTIDE SEQUENCE</scope>
    <source>
        <strain evidence="1">ChiGjej2B2-19336</strain>
    </source>
</reference>
<organism evidence="1 2">
    <name type="scientific">Mailhella massiliensis</name>
    <dbReference type="NCBI Taxonomy" id="1903261"/>
    <lineage>
        <taxon>Bacteria</taxon>
        <taxon>Pseudomonadati</taxon>
        <taxon>Thermodesulfobacteriota</taxon>
        <taxon>Desulfovibrionia</taxon>
        <taxon>Desulfovibrionales</taxon>
        <taxon>Desulfovibrionaceae</taxon>
        <taxon>Mailhella</taxon>
    </lineage>
</organism>
<dbReference type="EMBL" id="DYZA01000191">
    <property type="protein sequence ID" value="HJD97878.1"/>
    <property type="molecule type" value="Genomic_DNA"/>
</dbReference>
<dbReference type="PANTHER" id="PTHR30087:SF1">
    <property type="entry name" value="HYPOTHETICAL CYTOSOLIC PROTEIN"/>
    <property type="match status" value="1"/>
</dbReference>
<proteinExistence type="predicted"/>
<dbReference type="Proteomes" id="UP000698963">
    <property type="component" value="Unassembled WGS sequence"/>
</dbReference>